<organism evidence="5 6">
    <name type="scientific">Mesorhizobium cantuariense</name>
    <dbReference type="NCBI Taxonomy" id="1300275"/>
    <lineage>
        <taxon>Bacteria</taxon>
        <taxon>Pseudomonadati</taxon>
        <taxon>Pseudomonadota</taxon>
        <taxon>Alphaproteobacteria</taxon>
        <taxon>Hyphomicrobiales</taxon>
        <taxon>Phyllobacteriaceae</taxon>
        <taxon>Mesorhizobium</taxon>
    </lineage>
</organism>
<evidence type="ECO:0000256" key="1">
    <source>
        <dbReference type="ARBA" id="ARBA00022723"/>
    </source>
</evidence>
<dbReference type="PROSITE" id="PS00498">
    <property type="entry name" value="TYROSINASE_2"/>
    <property type="match status" value="1"/>
</dbReference>
<dbReference type="PRINTS" id="PR00092">
    <property type="entry name" value="TYROSINASE"/>
</dbReference>
<keyword evidence="6" id="KW-1185">Reference proteome</keyword>
<dbReference type="SUPFAM" id="SSF48056">
    <property type="entry name" value="Di-copper centre-containing domain"/>
    <property type="match status" value="1"/>
</dbReference>
<feature type="domain" description="Tyrosinase copper-binding" evidence="3">
    <location>
        <begin position="81"/>
        <end position="98"/>
    </location>
</feature>
<dbReference type="InterPro" id="IPR050316">
    <property type="entry name" value="Tyrosinase/Hemocyanin"/>
</dbReference>
<evidence type="ECO:0000313" key="6">
    <source>
        <dbReference type="Proteomes" id="UP001595648"/>
    </source>
</evidence>
<dbReference type="PROSITE" id="PS00497">
    <property type="entry name" value="TYROSINASE_1"/>
    <property type="match status" value="1"/>
</dbReference>
<keyword evidence="2" id="KW-0186">Copper</keyword>
<dbReference type="PANTHER" id="PTHR11474:SF76">
    <property type="entry name" value="SHKT DOMAIN-CONTAINING PROTEIN"/>
    <property type="match status" value="1"/>
</dbReference>
<dbReference type="InterPro" id="IPR057190">
    <property type="entry name" value="DUF7868"/>
</dbReference>
<feature type="domain" description="Tyrosinase copper-binding" evidence="4">
    <location>
        <begin position="230"/>
        <end position="241"/>
    </location>
</feature>
<protein>
    <submittedName>
        <fullName evidence="5">Tyrosinase family protein</fullName>
    </submittedName>
</protein>
<dbReference type="InterPro" id="IPR006311">
    <property type="entry name" value="TAT_signal"/>
</dbReference>
<reference evidence="6" key="1">
    <citation type="journal article" date="2019" name="Int. J. Syst. Evol. Microbiol.">
        <title>The Global Catalogue of Microorganisms (GCM) 10K type strain sequencing project: providing services to taxonomists for standard genome sequencing and annotation.</title>
        <authorList>
            <consortium name="The Broad Institute Genomics Platform"/>
            <consortium name="The Broad Institute Genome Sequencing Center for Infectious Disease"/>
            <person name="Wu L."/>
            <person name="Ma J."/>
        </authorList>
    </citation>
    <scope>NUCLEOTIDE SEQUENCE [LARGE SCALE GENOMIC DNA]</scope>
    <source>
        <strain evidence="6">ICMP 19515</strain>
    </source>
</reference>
<comment type="caution">
    <text evidence="5">The sequence shown here is derived from an EMBL/GenBank/DDBJ whole genome shotgun (WGS) entry which is preliminary data.</text>
</comment>
<dbReference type="Gene3D" id="1.10.1280.10">
    <property type="entry name" value="Di-copper center containing domain from catechol oxidase"/>
    <property type="match status" value="1"/>
</dbReference>
<dbReference type="RefSeq" id="WP_378976846.1">
    <property type="nucleotide sequence ID" value="NZ_JBHRVD010000001.1"/>
</dbReference>
<dbReference type="InterPro" id="IPR002227">
    <property type="entry name" value="Tyrosinase_Cu-bd"/>
</dbReference>
<proteinExistence type="predicted"/>
<dbReference type="PANTHER" id="PTHR11474">
    <property type="entry name" value="TYROSINASE FAMILY MEMBER"/>
    <property type="match status" value="1"/>
</dbReference>
<dbReference type="InterPro" id="IPR008922">
    <property type="entry name" value="Di-copper_centre_dom_sf"/>
</dbReference>
<evidence type="ECO:0000313" key="5">
    <source>
        <dbReference type="EMBL" id="MFC3320715.1"/>
    </source>
</evidence>
<evidence type="ECO:0000259" key="4">
    <source>
        <dbReference type="PROSITE" id="PS00498"/>
    </source>
</evidence>
<gene>
    <name evidence="5" type="ORF">ACFOJ9_02595</name>
</gene>
<sequence>MLTRRSFLAATAVGVAAPAILRYRPAWSSASRVRRNASIMAPTDPFFSDYAQAIEAMHQLPVSDQRNWRNQALIHIRHCTHGVTDFTHWHRWYLSFFEQICAKLIGKPDFALAYWDWEDSNSKVPDTFFDILQLNVVQWSDQSNEQSDNWGPGKVTTVGARGISRGQTMTSIPQFANSFRKSTLDGIRGQPDFEIFTGLLEGQPHNNTHVAVGSLHGAKGHMGSGMSSLDPIFWLHHCNIDRIWAEWQVVGNTSGDPNNTYPDSFYDADGKPVSDPTSKGALSLGSFDYIYDTIEPAVIEQISAKLDLQKFDTGGGALLSKLNLTIATSIGSGASPGPALPNIERAVDVKVNDLVKVLSDVRVFYAPETSLKAIEPSRIIARIEGVEVPQNTDMTVGVFVNCPYLSPETPTDDKLCAGVFSFFGPGGAHAHHGGGRNFYIDLTDALRGVASQGRLADNGFKVQLMAVPIAEGVPADVRIPFKGVTILSA</sequence>
<dbReference type="Pfam" id="PF00264">
    <property type="entry name" value="Tyrosinase"/>
    <property type="match status" value="1"/>
</dbReference>
<keyword evidence="1" id="KW-0479">Metal-binding</keyword>
<name>A0ABV7MFU4_9HYPH</name>
<dbReference type="Pfam" id="PF25271">
    <property type="entry name" value="DUF7868"/>
    <property type="match status" value="1"/>
</dbReference>
<dbReference type="PROSITE" id="PS51318">
    <property type="entry name" value="TAT"/>
    <property type="match status" value="1"/>
</dbReference>
<dbReference type="Proteomes" id="UP001595648">
    <property type="component" value="Unassembled WGS sequence"/>
</dbReference>
<dbReference type="EMBL" id="JBHRVD010000001">
    <property type="protein sequence ID" value="MFC3320715.1"/>
    <property type="molecule type" value="Genomic_DNA"/>
</dbReference>
<evidence type="ECO:0000259" key="3">
    <source>
        <dbReference type="PROSITE" id="PS00497"/>
    </source>
</evidence>
<evidence type="ECO:0000256" key="2">
    <source>
        <dbReference type="ARBA" id="ARBA00023008"/>
    </source>
</evidence>
<accession>A0ABV7MFU4</accession>